<evidence type="ECO:0000313" key="4">
    <source>
        <dbReference type="Proteomes" id="UP000189513"/>
    </source>
</evidence>
<dbReference type="EMBL" id="LK052888">
    <property type="protein sequence ID" value="CDR39316.1"/>
    <property type="molecule type" value="Genomic_DNA"/>
</dbReference>
<dbReference type="AlphaFoldDB" id="A0A061AQ79"/>
<dbReference type="VEuPathDB" id="FungiDB:BON22_4527"/>
<proteinExistence type="predicted"/>
<organism evidence="2">
    <name type="scientific">Cyberlindnera fabianii</name>
    <name type="common">Yeast</name>
    <name type="synonym">Hansenula fabianii</name>
    <dbReference type="NCBI Taxonomy" id="36022"/>
    <lineage>
        <taxon>Eukaryota</taxon>
        <taxon>Fungi</taxon>
        <taxon>Dikarya</taxon>
        <taxon>Ascomycota</taxon>
        <taxon>Saccharomycotina</taxon>
        <taxon>Saccharomycetes</taxon>
        <taxon>Phaffomycetales</taxon>
        <taxon>Phaffomycetaceae</taxon>
        <taxon>Cyberlindnera</taxon>
    </lineage>
</organism>
<feature type="compositionally biased region" description="Low complexity" evidence="1">
    <location>
        <begin position="99"/>
        <end position="115"/>
    </location>
</feature>
<evidence type="ECO:0000256" key="1">
    <source>
        <dbReference type="SAM" id="MobiDB-lite"/>
    </source>
</evidence>
<accession>A0A061AQ79</accession>
<dbReference type="EMBL" id="MPUK01000010">
    <property type="protein sequence ID" value="ONH65579.1"/>
    <property type="molecule type" value="Genomic_DNA"/>
</dbReference>
<feature type="compositionally biased region" description="Basic and acidic residues" evidence="1">
    <location>
        <begin position="156"/>
        <end position="165"/>
    </location>
</feature>
<feature type="compositionally biased region" description="Polar residues" evidence="1">
    <location>
        <begin position="16"/>
        <end position="28"/>
    </location>
</feature>
<reference evidence="3" key="3">
    <citation type="submission" date="2017-01" db="EMBL/GenBank/DDBJ databases">
        <authorList>
            <person name="Mah S.A."/>
            <person name="Swanson W.J."/>
            <person name="Moy G.W."/>
            <person name="Vacquier V.D."/>
        </authorList>
    </citation>
    <scope>NUCLEOTIDE SEQUENCE [LARGE SCALE GENOMIC DNA]</scope>
    <source>
        <strain evidence="3">65</strain>
    </source>
</reference>
<name>A0A061AQ79_CYBFA</name>
<dbReference type="Pfam" id="PF02178">
    <property type="entry name" value="AT_hook"/>
    <property type="match status" value="3"/>
</dbReference>
<feature type="compositionally biased region" description="Basic residues" evidence="1">
    <location>
        <begin position="49"/>
        <end position="58"/>
    </location>
</feature>
<dbReference type="Proteomes" id="UP000189513">
    <property type="component" value="Unassembled WGS sequence"/>
</dbReference>
<feature type="compositionally biased region" description="Low complexity" evidence="1">
    <location>
        <begin position="124"/>
        <end position="147"/>
    </location>
</feature>
<feature type="region of interest" description="Disordered" evidence="1">
    <location>
        <begin position="1"/>
        <end position="220"/>
    </location>
</feature>
<evidence type="ECO:0000313" key="2">
    <source>
        <dbReference type="EMBL" id="CDR39316.1"/>
    </source>
</evidence>
<keyword evidence="4" id="KW-1185">Reference proteome</keyword>
<evidence type="ECO:0000313" key="3">
    <source>
        <dbReference type="EMBL" id="ONH65579.1"/>
    </source>
</evidence>
<reference evidence="4" key="2">
    <citation type="journal article" date="2017" name="Genome Announc.">
        <title>Genome sequences of Cyberlindnera fabianii 65, Pichia kudriavzevii 129, and Saccharomyces cerevisiae 131 isolated from fermented masau fruits in Zimbabwe.</title>
        <authorList>
            <person name="van Rijswijck I.M.H."/>
            <person name="Derks M.F.L."/>
            <person name="Abee T."/>
            <person name="de Ridder D."/>
            <person name="Smid E.J."/>
        </authorList>
    </citation>
    <scope>NUCLEOTIDE SEQUENCE [LARGE SCALE GENOMIC DNA]</scope>
    <source>
        <strain evidence="4">65</strain>
    </source>
</reference>
<protein>
    <submittedName>
        <fullName evidence="2">CYFA0S03e02124g1_1</fullName>
    </submittedName>
</protein>
<sequence>MSLGQSSGAFSALKTPVSSPEKTLNNVKTPLLKKLESNTVPSAENANPAKKKRGRPPKAKVSVDSVPFPGTTLPSSVPHSLANSTEPPKKKRGRPPKSKNPADSNSSKPTTPSTSIAVPTITPSNVAKSELSSSASSTSTPSGSSNVPKKRGRPKMTPEQKEAARIARAASTIPSQKSNDHDDGKKVKKPKPPGALQDNTPASVPDASGPSVPLWKSSKYTPTRFLPDPDMFYSIRMAQINTLTTLEEVAEIREYMRVMGQIMDSWTTEIDSIENKILFDYVIQNEKLKQNLKREAKVVEEKAKTPDHVSNSN</sequence>
<gene>
    <name evidence="3" type="ORF">BON22_4527</name>
    <name evidence="2" type="ORF">CYFA0S_03e02124g</name>
</gene>
<reference evidence="2" key="1">
    <citation type="journal article" date="2014" name="Genome Announc.">
        <title>Genome sequence of the yeast Cyberlindnera fabianii (Hansenula fabianii).</title>
        <authorList>
            <person name="Freel K.C."/>
            <person name="Sarilar V."/>
            <person name="Neuveglise C."/>
            <person name="Devillers H."/>
            <person name="Friedrich A."/>
            <person name="Schacherer J."/>
        </authorList>
    </citation>
    <scope>NUCLEOTIDE SEQUENCE</scope>
    <source>
        <strain evidence="2">YJS4271</strain>
    </source>
</reference>
<dbReference type="GO" id="GO:0003677">
    <property type="term" value="F:DNA binding"/>
    <property type="evidence" value="ECO:0007669"/>
    <property type="project" value="InterPro"/>
</dbReference>
<dbReference type="PRINTS" id="PR00929">
    <property type="entry name" value="ATHOOK"/>
</dbReference>
<feature type="compositionally biased region" description="Polar residues" evidence="1">
    <location>
        <begin position="72"/>
        <end position="86"/>
    </location>
</feature>
<dbReference type="SMART" id="SM00384">
    <property type="entry name" value="AT_hook"/>
    <property type="match status" value="3"/>
</dbReference>
<dbReference type="InterPro" id="IPR017956">
    <property type="entry name" value="AT_hook_DNA-bd_motif"/>
</dbReference>